<gene>
    <name evidence="4" type="ORF">Apa02nite_086630</name>
</gene>
<evidence type="ECO:0000313" key="5">
    <source>
        <dbReference type="Proteomes" id="UP000624709"/>
    </source>
</evidence>
<dbReference type="PANTHER" id="PTHR43479:SF11">
    <property type="entry name" value="ACREF_ENVCD OPERON REPRESSOR-RELATED"/>
    <property type="match status" value="1"/>
</dbReference>
<dbReference type="EMBL" id="BOMS01000147">
    <property type="protein sequence ID" value="GIE72555.1"/>
    <property type="molecule type" value="Genomic_DNA"/>
</dbReference>
<dbReference type="InterPro" id="IPR050624">
    <property type="entry name" value="HTH-type_Tx_Regulator"/>
</dbReference>
<evidence type="ECO:0000313" key="4">
    <source>
        <dbReference type="EMBL" id="GIE72555.1"/>
    </source>
</evidence>
<protein>
    <submittedName>
        <fullName evidence="4">TetR family transcriptional regulator</fullName>
    </submittedName>
</protein>
<keyword evidence="5" id="KW-1185">Reference proteome</keyword>
<dbReference type="Pfam" id="PF00440">
    <property type="entry name" value="TetR_N"/>
    <property type="match status" value="1"/>
</dbReference>
<evidence type="ECO:0000259" key="3">
    <source>
        <dbReference type="PROSITE" id="PS50977"/>
    </source>
</evidence>
<dbReference type="Gene3D" id="1.10.357.10">
    <property type="entry name" value="Tetracycline Repressor, domain 2"/>
    <property type="match status" value="1"/>
</dbReference>
<dbReference type="PANTHER" id="PTHR43479">
    <property type="entry name" value="ACREF/ENVCD OPERON REPRESSOR-RELATED"/>
    <property type="match status" value="1"/>
</dbReference>
<feature type="DNA-binding region" description="H-T-H motif" evidence="2">
    <location>
        <begin position="34"/>
        <end position="53"/>
    </location>
</feature>
<evidence type="ECO:0000256" key="2">
    <source>
        <dbReference type="PROSITE-ProRule" id="PRU00335"/>
    </source>
</evidence>
<dbReference type="Pfam" id="PF21306">
    <property type="entry name" value="TetR_C_40"/>
    <property type="match status" value="1"/>
</dbReference>
<evidence type="ECO:0000256" key="1">
    <source>
        <dbReference type="ARBA" id="ARBA00023125"/>
    </source>
</evidence>
<dbReference type="InterPro" id="IPR009057">
    <property type="entry name" value="Homeodomain-like_sf"/>
</dbReference>
<reference evidence="4 5" key="1">
    <citation type="submission" date="2021-01" db="EMBL/GenBank/DDBJ databases">
        <title>Whole genome shotgun sequence of Actinoplanes palleronii NBRC 14916.</title>
        <authorList>
            <person name="Komaki H."/>
            <person name="Tamura T."/>
        </authorList>
    </citation>
    <scope>NUCLEOTIDE SEQUENCE [LARGE SCALE GENOMIC DNA]</scope>
    <source>
        <strain evidence="4 5">NBRC 14916</strain>
    </source>
</reference>
<proteinExistence type="predicted"/>
<keyword evidence="1 2" id="KW-0238">DNA-binding</keyword>
<dbReference type="PROSITE" id="PS50977">
    <property type="entry name" value="HTH_TETR_2"/>
    <property type="match status" value="1"/>
</dbReference>
<organism evidence="4 5">
    <name type="scientific">Actinoplanes palleronii</name>
    <dbReference type="NCBI Taxonomy" id="113570"/>
    <lineage>
        <taxon>Bacteria</taxon>
        <taxon>Bacillati</taxon>
        <taxon>Actinomycetota</taxon>
        <taxon>Actinomycetes</taxon>
        <taxon>Micromonosporales</taxon>
        <taxon>Micromonosporaceae</taxon>
        <taxon>Actinoplanes</taxon>
    </lineage>
</organism>
<dbReference type="SUPFAM" id="SSF46689">
    <property type="entry name" value="Homeodomain-like"/>
    <property type="match status" value="1"/>
</dbReference>
<name>A0ABQ4BPF0_9ACTN</name>
<dbReference type="RefSeq" id="WP_203830263.1">
    <property type="nucleotide sequence ID" value="NZ_BAAATY010000053.1"/>
</dbReference>
<comment type="caution">
    <text evidence="4">The sequence shown here is derived from an EMBL/GenBank/DDBJ whole genome shotgun (WGS) entry which is preliminary data.</text>
</comment>
<dbReference type="InterPro" id="IPR049513">
    <property type="entry name" value="TetR_C_40"/>
</dbReference>
<feature type="domain" description="HTH tetR-type" evidence="3">
    <location>
        <begin position="11"/>
        <end position="71"/>
    </location>
</feature>
<dbReference type="Proteomes" id="UP000624709">
    <property type="component" value="Unassembled WGS sequence"/>
</dbReference>
<dbReference type="InterPro" id="IPR001647">
    <property type="entry name" value="HTH_TetR"/>
</dbReference>
<accession>A0ABQ4BPF0</accession>
<sequence length="214" mass="22784">MTANRLDRRKARTRAALIAAGRELLTGRDPAEVSIQEITDAADVGFGSFYNHFTSKQALFERAFAEVVREHTALLRMSTSGLTDPAEVLAVVVRKTALLPVTHPDLARIIDRAGLRYVAPPAGIGPLARRFLRHAKDVGRLCYDDVDVALACAGGAALGVLRLGLAEPDPVAADRAGQAAAVALLRMFTLVEGDARRVAARPLAIGDTPEATAR</sequence>